<dbReference type="AlphaFoldDB" id="A0A183U7R8"/>
<proteinExistence type="inferred from homology"/>
<dbReference type="EMBL" id="UYWY01007895">
    <property type="protein sequence ID" value="VDM30640.1"/>
    <property type="molecule type" value="Genomic_DNA"/>
</dbReference>
<dbReference type="InterPro" id="IPR013219">
    <property type="entry name" value="Ribosomal_mS33"/>
</dbReference>
<protein>
    <recommendedName>
        <fullName evidence="6">Small ribosomal subunit protein mS33</fullName>
    </recommendedName>
</protein>
<gene>
    <name evidence="7" type="ORF">TCNE_LOCUS4538</name>
</gene>
<dbReference type="GO" id="GO:1990904">
    <property type="term" value="C:ribonucleoprotein complex"/>
    <property type="evidence" value="ECO:0007669"/>
    <property type="project" value="UniProtKB-KW"/>
</dbReference>
<evidence type="ECO:0000313" key="9">
    <source>
        <dbReference type="WBParaSite" id="TCNE_0000453801-mRNA-1"/>
    </source>
</evidence>
<dbReference type="GO" id="GO:0005739">
    <property type="term" value="C:mitochondrion"/>
    <property type="evidence" value="ECO:0007669"/>
    <property type="project" value="UniProtKB-SubCell"/>
</dbReference>
<comment type="subcellular location">
    <subcellularLocation>
        <location evidence="1">Mitochondrion</location>
    </subcellularLocation>
</comment>
<sequence length="151" mass="17166">MDGRAHNHDCFRGQMCAVRVMGSRIAHVGRGISQPTPYGKRMDRLANRIFNEVVRPTDAKSMKVVRVMSAEPLEQRDDKSVGYFPNQPMFHYLAKMLRFHGLFFDDHVVFRQVQVTNSAHSSVCSGFASSIFLIDCSNGIVKASEVMRLWE</sequence>
<keyword evidence="4" id="KW-0496">Mitochondrion</keyword>
<evidence type="ECO:0000256" key="3">
    <source>
        <dbReference type="ARBA" id="ARBA00022980"/>
    </source>
</evidence>
<dbReference type="WBParaSite" id="TCNE_0000453801-mRNA-1">
    <property type="protein sequence ID" value="TCNE_0000453801-mRNA-1"/>
    <property type="gene ID" value="TCNE_0000453801"/>
</dbReference>
<reference evidence="9" key="1">
    <citation type="submission" date="2016-06" db="UniProtKB">
        <authorList>
            <consortium name="WormBaseParasite"/>
        </authorList>
    </citation>
    <scope>IDENTIFICATION</scope>
</reference>
<dbReference type="PANTHER" id="PTHR13362:SF2">
    <property type="entry name" value="SMALL RIBOSOMAL SUBUNIT PROTEIN MS33"/>
    <property type="match status" value="1"/>
</dbReference>
<dbReference type="Proteomes" id="UP000050794">
    <property type="component" value="Unassembled WGS sequence"/>
</dbReference>
<keyword evidence="3" id="KW-0689">Ribosomal protein</keyword>
<evidence type="ECO:0000256" key="5">
    <source>
        <dbReference type="ARBA" id="ARBA00023274"/>
    </source>
</evidence>
<evidence type="ECO:0000256" key="6">
    <source>
        <dbReference type="ARBA" id="ARBA00035132"/>
    </source>
</evidence>
<organism evidence="8 9">
    <name type="scientific">Toxocara canis</name>
    <name type="common">Canine roundworm</name>
    <dbReference type="NCBI Taxonomy" id="6265"/>
    <lineage>
        <taxon>Eukaryota</taxon>
        <taxon>Metazoa</taxon>
        <taxon>Ecdysozoa</taxon>
        <taxon>Nematoda</taxon>
        <taxon>Chromadorea</taxon>
        <taxon>Rhabditida</taxon>
        <taxon>Spirurina</taxon>
        <taxon>Ascaridomorpha</taxon>
        <taxon>Ascaridoidea</taxon>
        <taxon>Toxocaridae</taxon>
        <taxon>Toxocara</taxon>
    </lineage>
</organism>
<evidence type="ECO:0000256" key="2">
    <source>
        <dbReference type="ARBA" id="ARBA00008970"/>
    </source>
</evidence>
<evidence type="ECO:0000313" key="7">
    <source>
        <dbReference type="EMBL" id="VDM30640.1"/>
    </source>
</evidence>
<keyword evidence="5" id="KW-0687">Ribonucleoprotein</keyword>
<comment type="similarity">
    <text evidence="2">Belongs to the mitochondrion-specific ribosomal protein mS33 family.</text>
</comment>
<dbReference type="GO" id="GO:0005840">
    <property type="term" value="C:ribosome"/>
    <property type="evidence" value="ECO:0007669"/>
    <property type="project" value="UniProtKB-KW"/>
</dbReference>
<accession>A0A183U7R8</accession>
<name>A0A183U7R8_TOXCA</name>
<dbReference type="PANTHER" id="PTHR13362">
    <property type="entry name" value="MITOCHONDRIAL RIBOSOMAL PROTEIN S33"/>
    <property type="match status" value="1"/>
</dbReference>
<evidence type="ECO:0000256" key="4">
    <source>
        <dbReference type="ARBA" id="ARBA00023128"/>
    </source>
</evidence>
<dbReference type="Pfam" id="PF08293">
    <property type="entry name" value="MRP-S33"/>
    <property type="match status" value="1"/>
</dbReference>
<evidence type="ECO:0000313" key="8">
    <source>
        <dbReference type="Proteomes" id="UP000050794"/>
    </source>
</evidence>
<keyword evidence="8" id="KW-1185">Reference proteome</keyword>
<reference evidence="7 8" key="2">
    <citation type="submission" date="2018-11" db="EMBL/GenBank/DDBJ databases">
        <authorList>
            <consortium name="Pathogen Informatics"/>
        </authorList>
    </citation>
    <scope>NUCLEOTIDE SEQUENCE [LARGE SCALE GENOMIC DNA]</scope>
</reference>
<evidence type="ECO:0000256" key="1">
    <source>
        <dbReference type="ARBA" id="ARBA00004173"/>
    </source>
</evidence>